<dbReference type="SUPFAM" id="SSF53335">
    <property type="entry name" value="S-adenosyl-L-methionine-dependent methyltransferases"/>
    <property type="match status" value="1"/>
</dbReference>
<name>A0A1Q9C253_SYMMI</name>
<dbReference type="Gene3D" id="3.40.50.150">
    <property type="entry name" value="Vaccinia Virus protein VP39"/>
    <property type="match status" value="1"/>
</dbReference>
<reference evidence="2 3" key="1">
    <citation type="submission" date="2016-02" db="EMBL/GenBank/DDBJ databases">
        <title>Genome analysis of coral dinoflagellate symbionts highlights evolutionary adaptations to a symbiotic lifestyle.</title>
        <authorList>
            <person name="Aranda M."/>
            <person name="Li Y."/>
            <person name="Liew Y.J."/>
            <person name="Baumgarten S."/>
            <person name="Simakov O."/>
            <person name="Wilson M."/>
            <person name="Piel J."/>
            <person name="Ashoor H."/>
            <person name="Bougouffa S."/>
            <person name="Bajic V.B."/>
            <person name="Ryu T."/>
            <person name="Ravasi T."/>
            <person name="Bayer T."/>
            <person name="Micklem G."/>
            <person name="Kim H."/>
            <person name="Bhak J."/>
            <person name="Lajeunesse T.C."/>
            <person name="Voolstra C.R."/>
        </authorList>
    </citation>
    <scope>NUCLEOTIDE SEQUENCE [LARGE SCALE GENOMIC DNA]</scope>
    <source>
        <strain evidence="2 3">CCMP2467</strain>
    </source>
</reference>
<accession>A0A1Q9C253</accession>
<dbReference type="PROSITE" id="PS50330">
    <property type="entry name" value="UIM"/>
    <property type="match status" value="1"/>
</dbReference>
<dbReference type="EMBL" id="LSRX01001867">
    <property type="protein sequence ID" value="OLP77008.1"/>
    <property type="molecule type" value="Genomic_DNA"/>
</dbReference>
<feature type="region of interest" description="Disordered" evidence="1">
    <location>
        <begin position="2101"/>
        <end position="2238"/>
    </location>
</feature>
<feature type="compositionally biased region" description="Basic and acidic residues" evidence="1">
    <location>
        <begin position="2290"/>
        <end position="2305"/>
    </location>
</feature>
<dbReference type="InterPro" id="IPR043502">
    <property type="entry name" value="DNA/RNA_pol_sf"/>
</dbReference>
<comment type="caution">
    <text evidence="2">The sequence shown here is derived from an EMBL/GenBank/DDBJ whole genome shotgun (WGS) entry which is preliminary data.</text>
</comment>
<dbReference type="Proteomes" id="UP000186817">
    <property type="component" value="Unassembled WGS sequence"/>
</dbReference>
<dbReference type="PANTHER" id="PTHR33050">
    <property type="entry name" value="REVERSE TRANSCRIPTASE DOMAIN-CONTAINING PROTEIN"/>
    <property type="match status" value="1"/>
</dbReference>
<feature type="region of interest" description="Disordered" evidence="1">
    <location>
        <begin position="2286"/>
        <end position="2305"/>
    </location>
</feature>
<sequence>MAVSGTSVGDRWARLLTDEAWRAITAAGLEDCAYFAYFFTSTDEAREWCILNVDGASSDTFVIAWSQCRQLLDADQDVVERIFRREQQRVRGAAPKRMPDLPNPAPEPSTAVGQQVLHRRKRRITDSITGYEQLQVHIRDEAHKAVYQIAPEKKIWNDIWAIWLQSGTDNLRYQELVASFAPAEPPLLQNCVRQWVFSRLLKYDEPQLRPAVRAWQRWSSWATNSGAAVSSPDTMSVFNFLSHVAEGGPTAARTVWNQLLFLRKRLGVNLPLEDSKDFVFGRVQAGAPSQARVADPGILLGLLVLLQRAGGSAKTVIQAVLLPMLSCLRWRHLQRSYFSHEDDKMWYGTCLRGKRRVQGVCPPYDWCVPKDVAVAGLSRGLSGNVKWLDGLGDVYAAIYPTLPAGQQPFLIPAFLRDKSSAWASAFVTNSKMSYRAWVELFRGVLVQLGYREDADGFTYNSVRRFMPTLAGLLELDPQQAQALGYWQEIVKPQQGIGSGTLSSARASFPMSQRYSGVKVMVTARIQMSMLAIFFAMAKKAMDTIPAKSSKWWLHESLTWANFGRFRLTPTEVDNLLQEKGDHLEPGRTTCCDQGDSVSLREDKQQLFEIFFTCVIQLHAADGGLTSCWAIARVKVELQNYMRDILQMASLHDFFHFVAASAWEAELDSKIIEGAVTAQIITTAERQLQLARLRMSWQSASKCLDAASAAGSSSTDRDEPLPDSTRQMLEQNWKARYNEVTLEPALTASSSIVHRIYREWRQGAQATVLNLSKMKTALAERFAGEKVQLSLGGATLTLSESTASSSVSFRSVQHFYLVHRCLTNAWAFIGNFETQSAGDPAKKVLAMGYSQALNYSDFVLRKSCEAPPSVALSWITRTDIKTRERMVHWQLQQHPPGEALAKAISDTVEWSLIPSEAAGVSGPSLGPVEAFNDDRRCSKAGVVAVTVVERPVQAFNSVEEDAASGAKTERTGVRRVMLGSDQNRGRGELVQYPWSCTGTWILVDLWSGIGSTILACLALGLRIFAVSVEQDPVAAERAAHSFPNVVSMQYVEEFKGCMLREILRKRSVEGVIVGGENPFQGSSRLSRHRSGPQESRSLQPEQIVRIAHEIAELDEARGVKIRTFLESVASCPTRVIEYYNNLLEAKPLRINASQFGYVQRNRLFWIGSLEDFQSVRWPAGIAAQEQEQWWDLVIELAKPVPHQIHLERGFTLRIDPKANLLNQRLPRIYSFTQEFHHSEDDAHSGTAQAVARFRDDSCRFPVEAYEEVSLAWKQQEWRTFTPAERAAMHGIPPDAVSSATLQDVRENSRTKIRNGWVGKGSHIPCLILVVWAMVAEGARVPKPMQCVSEQHLLAHIPGSPFDVYALQGLPGMMSAEDLVYQVKQIFHAFPGSDLAPWDKVPRRLQGCDLHLLFSYRAFTIHRGLDDFSEGPSWEGQKNRALLQAALGVQRAPGDSNRGLDHLLPSPFALDLPVDTDLDFARTASTALAREDQVSHHSTRRPLALAVFTVLLKWPDVNQPLRYLTGFEVVGDVEHSGVFRGTHNPATLESEEFMGDSANDFIDGILHSRPSKDAKVIWDLTLEEQTKGWCTGPFTRQAMDKQFGSGRWRPVPRFLVTQPCGKQRLIDDAKKGCHNQATAMTETIYTIGVDLLPVVVRNLARRVMQINGFRDTDSVDSALAALPSWFSPTLAVMDLPDAYRGCPVHPDQTGSTVVAVYSEEAGAWRFFVYNGLLYGLASAVLSFNRLPTLLVATARRILAISCGAYFDDIFDLSFTYVAKDTMNALLHVLNLAGAPPAASKTQDPAPSRVYLGAAVDFTEVQSEGIVTCGPTTSSTSRIVNTITELHYTKYLSSAQAAKLRGQAGWSASLMHGKCGRLALNFLKQRQYQQSGDFSLQEHQLQELDMLSYLAQHAPPKRIAVLGVPRPPLLVYSDASFEAGIAVCGWVVFDGDSQPIGQTVTLPDSWLRSWEDRATQIFPAEAFCAVLTPFNLPDVFRNRDVLWFIDNEAAASACIRGSSGSRDVDSMVRLAHVMSAKSGTRIWYEWVNSTSNPADGLSRGGLSDPWTLAQGWSLSYGALPEISTLDTLDSTLDVWFVPRDQVDAKEATPKKRGPPKEAKPKPKSPKLKEKAEKVAKVEKPKAKAKSKGKRKRTEEDSDSDGAREQTSEAGALSSVRRSQRLRDPEESAAQAGGWQRPPKAEEGRWNRMSFREYLAYDREQERQRNQARLDRQKRKLVNGDSSDEDLQLALALSMSESQERDWLARKAFEKSEVNTRVYKAIYENMGVRGGRRSGKEHNEYGFDPERYH</sequence>
<feature type="compositionally biased region" description="Basic and acidic residues" evidence="1">
    <location>
        <begin position="2211"/>
        <end position="2227"/>
    </location>
</feature>
<feature type="compositionally biased region" description="Basic and acidic residues" evidence="1">
    <location>
        <begin position="2101"/>
        <end position="2138"/>
    </location>
</feature>
<organism evidence="2 3">
    <name type="scientific">Symbiodinium microadriaticum</name>
    <name type="common">Dinoflagellate</name>
    <name type="synonym">Zooxanthella microadriatica</name>
    <dbReference type="NCBI Taxonomy" id="2951"/>
    <lineage>
        <taxon>Eukaryota</taxon>
        <taxon>Sar</taxon>
        <taxon>Alveolata</taxon>
        <taxon>Dinophyceae</taxon>
        <taxon>Suessiales</taxon>
        <taxon>Symbiodiniaceae</taxon>
        <taxon>Symbiodinium</taxon>
    </lineage>
</organism>
<evidence type="ECO:0000313" key="3">
    <source>
        <dbReference type="Proteomes" id="UP000186817"/>
    </source>
</evidence>
<keyword evidence="3" id="KW-1185">Reference proteome</keyword>
<feature type="region of interest" description="Disordered" evidence="1">
    <location>
        <begin position="91"/>
        <end position="111"/>
    </location>
</feature>
<proteinExistence type="predicted"/>
<evidence type="ECO:0000256" key="1">
    <source>
        <dbReference type="SAM" id="MobiDB-lite"/>
    </source>
</evidence>
<dbReference type="InterPro" id="IPR052055">
    <property type="entry name" value="Hepadnavirus_pol/RT"/>
</dbReference>
<feature type="compositionally biased region" description="Basic residues" evidence="1">
    <location>
        <begin position="2139"/>
        <end position="2148"/>
    </location>
</feature>
<dbReference type="PANTHER" id="PTHR33050:SF7">
    <property type="entry name" value="RIBONUCLEASE H"/>
    <property type="match status" value="1"/>
</dbReference>
<feature type="region of interest" description="Disordered" evidence="1">
    <location>
        <begin position="1078"/>
        <end position="1097"/>
    </location>
</feature>
<dbReference type="InterPro" id="IPR003903">
    <property type="entry name" value="UIM_dom"/>
</dbReference>
<evidence type="ECO:0000313" key="2">
    <source>
        <dbReference type="EMBL" id="OLP77008.1"/>
    </source>
</evidence>
<dbReference type="InterPro" id="IPR029063">
    <property type="entry name" value="SAM-dependent_MTases_sf"/>
</dbReference>
<protein>
    <submittedName>
        <fullName evidence="2">Uncharacterized protein</fullName>
    </submittedName>
</protein>
<dbReference type="OrthoDB" id="410092at2759"/>
<dbReference type="SUPFAM" id="SSF56672">
    <property type="entry name" value="DNA/RNA polymerases"/>
    <property type="match status" value="1"/>
</dbReference>
<gene>
    <name evidence="2" type="ORF">AK812_SmicGene42982</name>
</gene>